<feature type="region of interest" description="Disordered" evidence="1">
    <location>
        <begin position="1"/>
        <end position="39"/>
    </location>
</feature>
<dbReference type="AlphaFoldDB" id="A0AAD3CDH4"/>
<dbReference type="Pfam" id="PF20710">
    <property type="entry name" value="DUF6824"/>
    <property type="match status" value="1"/>
</dbReference>
<keyword evidence="4" id="KW-1185">Reference proteome</keyword>
<reference evidence="3 4" key="1">
    <citation type="journal article" date="2021" name="Sci. Rep.">
        <title>The genome of the diatom Chaetoceros tenuissimus carries an ancient integrated fragment of an extant virus.</title>
        <authorList>
            <person name="Hongo Y."/>
            <person name="Kimura K."/>
            <person name="Takaki Y."/>
            <person name="Yoshida Y."/>
            <person name="Baba S."/>
            <person name="Kobayashi G."/>
            <person name="Nagasaki K."/>
            <person name="Hano T."/>
            <person name="Tomaru Y."/>
        </authorList>
    </citation>
    <scope>NUCLEOTIDE SEQUENCE [LARGE SCALE GENOMIC DNA]</scope>
    <source>
        <strain evidence="3 4">NIES-3715</strain>
    </source>
</reference>
<name>A0AAD3CDH4_9STRA</name>
<sequence>MANPPVDTSSHNIESVNNEAKENGSNRKQDAGFPSMPPLPVVASSYVENHQNVSFFRNRETLNPTSYQSIVHQFDSSRPSIAEVLFSNSDISQVEHSIDDSVQQKQKQLEELEERKRKKLKELEDKKRKNNETPSATPKKADHVSAQNMQAVPASNNPYWQQHYYPSSRPTHPHNNYHGSYHDPYRSSSSYGYAPPTSSYPSSNAHHQYPPAYNQASHHDDYRYDYRQPYGYQQPPPPPAPTSTITEYMYTASAANYAGKPPPMPKYDAKYEEHLQKRMPITRGTPFVPIPLSSNNTFKYTKKEEEERAKIVEEIYGKRKRDEEHESLVEDVLASSYLSDDDDDDSSTSSVGYTWRKTRNKKSNDEKTTRKEGYLKKQDITLQELRKAKVIRRKKIIVMGAEKNDVVVSTGNKRYHAYNHSGNSQFNQLIQNNLMTWRASQQSEKYQLIEGIKAKIEELDPPGRFLKLVDEKTEEIGSDKFRVMNNTEVHQKIKAALVGKSRKLDLDELLDNAPFGIKEKDIAGPSLEDLQKKYKEKLITKPTKHDVLPVSSLRAGLKQDYNNANHEGNKYFMDLVNSKAEQYAKACSNATLDKDLKFQFIFDVMDQMKALDPPGRFLRDVGMNAYVPMISEKVYERIRKQFTSTMKERGLLKE</sequence>
<dbReference type="Proteomes" id="UP001054902">
    <property type="component" value="Unassembled WGS sequence"/>
</dbReference>
<accession>A0AAD3CDH4</accession>
<feature type="compositionally biased region" description="Basic and acidic residues" evidence="1">
    <location>
        <begin position="111"/>
        <end position="131"/>
    </location>
</feature>
<feature type="domain" description="DUF6824" evidence="2">
    <location>
        <begin position="405"/>
        <end position="497"/>
    </location>
</feature>
<protein>
    <recommendedName>
        <fullName evidence="2">DUF6824 domain-containing protein</fullName>
    </recommendedName>
</protein>
<feature type="region of interest" description="Disordered" evidence="1">
    <location>
        <begin position="157"/>
        <end position="217"/>
    </location>
</feature>
<feature type="compositionally biased region" description="Polar residues" evidence="1">
    <location>
        <begin position="1"/>
        <end position="18"/>
    </location>
</feature>
<evidence type="ECO:0000256" key="1">
    <source>
        <dbReference type="SAM" id="MobiDB-lite"/>
    </source>
</evidence>
<feature type="compositionally biased region" description="Basic and acidic residues" evidence="1">
    <location>
        <begin position="19"/>
        <end position="30"/>
    </location>
</feature>
<dbReference type="InterPro" id="IPR049227">
    <property type="entry name" value="DUF6824"/>
</dbReference>
<comment type="caution">
    <text evidence="3">The sequence shown here is derived from an EMBL/GenBank/DDBJ whole genome shotgun (WGS) entry which is preliminary data.</text>
</comment>
<dbReference type="EMBL" id="BLLK01000019">
    <property type="protein sequence ID" value="GFH43781.1"/>
    <property type="molecule type" value="Genomic_DNA"/>
</dbReference>
<feature type="region of interest" description="Disordered" evidence="1">
    <location>
        <begin position="111"/>
        <end position="145"/>
    </location>
</feature>
<evidence type="ECO:0000259" key="2">
    <source>
        <dbReference type="Pfam" id="PF20710"/>
    </source>
</evidence>
<feature type="compositionally biased region" description="Polar residues" evidence="1">
    <location>
        <begin position="186"/>
        <end position="206"/>
    </location>
</feature>
<organism evidence="3 4">
    <name type="scientific">Chaetoceros tenuissimus</name>
    <dbReference type="NCBI Taxonomy" id="426638"/>
    <lineage>
        <taxon>Eukaryota</taxon>
        <taxon>Sar</taxon>
        <taxon>Stramenopiles</taxon>
        <taxon>Ochrophyta</taxon>
        <taxon>Bacillariophyta</taxon>
        <taxon>Coscinodiscophyceae</taxon>
        <taxon>Chaetocerotophycidae</taxon>
        <taxon>Chaetocerotales</taxon>
        <taxon>Chaetocerotaceae</taxon>
        <taxon>Chaetoceros</taxon>
    </lineage>
</organism>
<feature type="compositionally biased region" description="Polar residues" evidence="1">
    <location>
        <begin position="157"/>
        <end position="178"/>
    </location>
</feature>
<proteinExistence type="predicted"/>
<gene>
    <name evidence="3" type="ORF">CTEN210_00254</name>
</gene>
<evidence type="ECO:0000313" key="4">
    <source>
        <dbReference type="Proteomes" id="UP001054902"/>
    </source>
</evidence>
<evidence type="ECO:0000313" key="3">
    <source>
        <dbReference type="EMBL" id="GFH43781.1"/>
    </source>
</evidence>